<evidence type="ECO:0000256" key="1">
    <source>
        <dbReference type="SAM" id="MobiDB-lite"/>
    </source>
</evidence>
<organism evidence="3 4">
    <name type="scientific">Arctia plantaginis</name>
    <name type="common">Wood tiger moth</name>
    <name type="synonym">Phalaena plantaginis</name>
    <dbReference type="NCBI Taxonomy" id="874455"/>
    <lineage>
        <taxon>Eukaryota</taxon>
        <taxon>Metazoa</taxon>
        <taxon>Ecdysozoa</taxon>
        <taxon>Arthropoda</taxon>
        <taxon>Hexapoda</taxon>
        <taxon>Insecta</taxon>
        <taxon>Pterygota</taxon>
        <taxon>Neoptera</taxon>
        <taxon>Endopterygota</taxon>
        <taxon>Lepidoptera</taxon>
        <taxon>Glossata</taxon>
        <taxon>Ditrysia</taxon>
        <taxon>Noctuoidea</taxon>
        <taxon>Erebidae</taxon>
        <taxon>Arctiinae</taxon>
        <taxon>Arctia</taxon>
    </lineage>
</organism>
<comment type="caution">
    <text evidence="3">The sequence shown here is derived from an EMBL/GenBank/DDBJ whole genome shotgun (WGS) entry which is preliminary data.</text>
</comment>
<keyword evidence="4" id="KW-1185">Reference proteome</keyword>
<feature type="compositionally biased region" description="Polar residues" evidence="1">
    <location>
        <begin position="400"/>
        <end position="422"/>
    </location>
</feature>
<accession>A0A8S1BGY4</accession>
<dbReference type="InterPro" id="IPR036457">
    <property type="entry name" value="PPM-type-like_dom_sf"/>
</dbReference>
<dbReference type="AlphaFoldDB" id="A0A8S1BGY4"/>
<feature type="domain" description="PPM-type phosphatase" evidence="2">
    <location>
        <begin position="19"/>
        <end position="352"/>
    </location>
</feature>
<dbReference type="SMART" id="SM00332">
    <property type="entry name" value="PP2Cc"/>
    <property type="match status" value="1"/>
</dbReference>
<dbReference type="InterPro" id="IPR015655">
    <property type="entry name" value="PP2C"/>
</dbReference>
<name>A0A8S1BGY4_ARCPL</name>
<reference evidence="3 4" key="1">
    <citation type="submission" date="2020-04" db="EMBL/GenBank/DDBJ databases">
        <authorList>
            <person name="Wallbank WR R."/>
            <person name="Pardo Diaz C."/>
            <person name="Kozak K."/>
            <person name="Martin S."/>
            <person name="Jiggins C."/>
            <person name="Moest M."/>
            <person name="Warren A I."/>
            <person name="Byers J.R.P. K."/>
            <person name="Montejo-Kovacevich G."/>
            <person name="Yen C E."/>
        </authorList>
    </citation>
    <scope>NUCLEOTIDE SEQUENCE [LARGE SCALE GENOMIC DNA]</scope>
</reference>
<proteinExistence type="predicted"/>
<dbReference type="EMBL" id="CADEBC010000598">
    <property type="protein sequence ID" value="CAB3258566.1"/>
    <property type="molecule type" value="Genomic_DNA"/>
</dbReference>
<protein>
    <recommendedName>
        <fullName evidence="2">PPM-type phosphatase domain-containing protein</fullName>
    </recommendedName>
</protein>
<dbReference type="SUPFAM" id="SSF81606">
    <property type="entry name" value="PP2C-like"/>
    <property type="match status" value="1"/>
</dbReference>
<dbReference type="PROSITE" id="PS51746">
    <property type="entry name" value="PPM_2"/>
    <property type="match status" value="1"/>
</dbReference>
<dbReference type="Proteomes" id="UP000494106">
    <property type="component" value="Unassembled WGS sequence"/>
</dbReference>
<dbReference type="InterPro" id="IPR001932">
    <property type="entry name" value="PPM-type_phosphatase-like_dom"/>
</dbReference>
<sequence>MTARPWTDDLPKCKNTCVASYFSRLGGGNTNTTDDYLCFYCQTEDNLSLYGVFEPHNGMDAARFIMQRMAAEILFPPPSSTNTDEEIRERLRNAFISVEKAYIENYDGLIAERTSLQYQLQTINETQASPSHAILARLKEIDTALSGGAGVVLALVRAGAGGGGALFVAHVGDTRALLGRTDDNSVLRVVQLTVDHSLHNEDELLRLSQLGLDVNKLRNAQYLGNQTGTRCLGNYLVKGLYKAFPNISAASSEPVIAAPEIHGPIMLDESCRFLVLVSSGVYKRIQEAKGSYEQTNKMLSQIIVENFRKHSNFKLVSQFVLEEIEEEFVSYCVKNNLSPKPNTHMSLLIRNFNFLPTNDDNEPPSQSVTKNASVRFNPIVQSKSNTLLNEIDSEIYSSGTNEIETNDSNIDTNRSMESSSDTDPVAKQFDRNKRIKAYVDFSCYYENVAKARKNGTLPDFIN</sequence>
<evidence type="ECO:0000313" key="3">
    <source>
        <dbReference type="EMBL" id="CAB3258566.1"/>
    </source>
</evidence>
<dbReference type="CDD" id="cd00143">
    <property type="entry name" value="PP2Cc"/>
    <property type="match status" value="1"/>
</dbReference>
<dbReference type="GO" id="GO:0004722">
    <property type="term" value="F:protein serine/threonine phosphatase activity"/>
    <property type="evidence" value="ECO:0007669"/>
    <property type="project" value="InterPro"/>
</dbReference>
<dbReference type="Gene3D" id="3.60.40.10">
    <property type="entry name" value="PPM-type phosphatase domain"/>
    <property type="match status" value="1"/>
</dbReference>
<feature type="region of interest" description="Disordered" evidence="1">
    <location>
        <begin position="400"/>
        <end position="425"/>
    </location>
</feature>
<dbReference type="PANTHER" id="PTHR13832">
    <property type="entry name" value="PROTEIN PHOSPHATASE 2C"/>
    <property type="match status" value="1"/>
</dbReference>
<dbReference type="OrthoDB" id="10049211at2759"/>
<gene>
    <name evidence="3" type="ORF">APLA_LOCUS16595</name>
</gene>
<dbReference type="PANTHER" id="PTHR13832:SF533">
    <property type="entry name" value="TGF-BETA-ACTIVATED KINASE 1 AND MAP3K7-BINDING PROTEIN 1"/>
    <property type="match status" value="1"/>
</dbReference>
<evidence type="ECO:0000259" key="2">
    <source>
        <dbReference type="PROSITE" id="PS51746"/>
    </source>
</evidence>
<evidence type="ECO:0000313" key="4">
    <source>
        <dbReference type="Proteomes" id="UP000494106"/>
    </source>
</evidence>
<dbReference type="Pfam" id="PF00481">
    <property type="entry name" value="PP2C"/>
    <property type="match status" value="1"/>
</dbReference>